<evidence type="ECO:0000313" key="1">
    <source>
        <dbReference type="EMBL" id="GAU88935.1"/>
    </source>
</evidence>
<accession>A0A1D1UKJ9</accession>
<reference evidence="1 2" key="1">
    <citation type="journal article" date="2016" name="Nat. Commun.">
        <title>Extremotolerant tardigrade genome and improved radiotolerance of human cultured cells by tardigrade-unique protein.</title>
        <authorList>
            <person name="Hashimoto T."/>
            <person name="Horikawa D.D."/>
            <person name="Saito Y."/>
            <person name="Kuwahara H."/>
            <person name="Kozuka-Hata H."/>
            <person name="Shin-I T."/>
            <person name="Minakuchi Y."/>
            <person name="Ohishi K."/>
            <person name="Motoyama A."/>
            <person name="Aizu T."/>
            <person name="Enomoto A."/>
            <person name="Kondo K."/>
            <person name="Tanaka S."/>
            <person name="Hara Y."/>
            <person name="Koshikawa S."/>
            <person name="Sagara H."/>
            <person name="Miura T."/>
            <person name="Yokobori S."/>
            <person name="Miyagawa K."/>
            <person name="Suzuki Y."/>
            <person name="Kubo T."/>
            <person name="Oyama M."/>
            <person name="Kohara Y."/>
            <person name="Fujiyama A."/>
            <person name="Arakawa K."/>
            <person name="Katayama T."/>
            <person name="Toyoda A."/>
            <person name="Kunieda T."/>
        </authorList>
    </citation>
    <scope>NUCLEOTIDE SEQUENCE [LARGE SCALE GENOMIC DNA]</scope>
    <source>
        <strain evidence="1 2">YOKOZUNA-1</strain>
    </source>
</reference>
<organism evidence="1 2">
    <name type="scientific">Ramazzottius varieornatus</name>
    <name type="common">Water bear</name>
    <name type="synonym">Tardigrade</name>
    <dbReference type="NCBI Taxonomy" id="947166"/>
    <lineage>
        <taxon>Eukaryota</taxon>
        <taxon>Metazoa</taxon>
        <taxon>Ecdysozoa</taxon>
        <taxon>Tardigrada</taxon>
        <taxon>Eutardigrada</taxon>
        <taxon>Parachela</taxon>
        <taxon>Hypsibioidea</taxon>
        <taxon>Ramazzottiidae</taxon>
        <taxon>Ramazzottius</taxon>
    </lineage>
</organism>
<name>A0A1D1UKJ9_RAMVA</name>
<comment type="caution">
    <text evidence="1">The sequence shown here is derived from an EMBL/GenBank/DDBJ whole genome shotgun (WGS) entry which is preliminary data.</text>
</comment>
<evidence type="ECO:0000313" key="2">
    <source>
        <dbReference type="Proteomes" id="UP000186922"/>
    </source>
</evidence>
<dbReference type="AlphaFoldDB" id="A0A1D1UKJ9"/>
<dbReference type="Proteomes" id="UP000186922">
    <property type="component" value="Unassembled WGS sequence"/>
</dbReference>
<dbReference type="EMBL" id="BDGG01000001">
    <property type="protein sequence ID" value="GAU88935.1"/>
    <property type="molecule type" value="Genomic_DNA"/>
</dbReference>
<keyword evidence="2" id="KW-1185">Reference proteome</keyword>
<proteinExistence type="predicted"/>
<sequence length="117" mass="13016">MASKKQSCHESWNFSKTVARGSPFYGVLVLLLESLDAVAKTIILSTVPFFSLISRAGTQSRLEPFQLFRRERPERTAFIQFAKEACSAVFRSQTPDDVNRQVADAKGVTPISFIAVC</sequence>
<gene>
    <name evidence="1" type="primary">RvY_01546-1</name>
    <name evidence="1" type="synonym">RvY_01546.1</name>
    <name evidence="1" type="ORF">RvY_01546</name>
</gene>
<protein>
    <submittedName>
        <fullName evidence="1">Uncharacterized protein</fullName>
    </submittedName>
</protein>